<evidence type="ECO:0000256" key="1">
    <source>
        <dbReference type="ARBA" id="ARBA00004141"/>
    </source>
</evidence>
<feature type="domain" description="Nodulin-like" evidence="6">
    <location>
        <begin position="12"/>
        <end position="259"/>
    </location>
</feature>
<dbReference type="InterPro" id="IPR056555">
    <property type="entry name" value="NFD4_C"/>
</dbReference>
<dbReference type="PROSITE" id="PS51257">
    <property type="entry name" value="PROKAR_LIPOPROTEIN"/>
    <property type="match status" value="1"/>
</dbReference>
<evidence type="ECO:0000256" key="2">
    <source>
        <dbReference type="ARBA" id="ARBA00022692"/>
    </source>
</evidence>
<proteinExistence type="predicted"/>
<feature type="transmembrane region" description="Helical" evidence="5">
    <location>
        <begin position="212"/>
        <end position="233"/>
    </location>
</feature>
<organism evidence="8 9">
    <name type="scientific">Riccia fluitans</name>
    <dbReference type="NCBI Taxonomy" id="41844"/>
    <lineage>
        <taxon>Eukaryota</taxon>
        <taxon>Viridiplantae</taxon>
        <taxon>Streptophyta</taxon>
        <taxon>Embryophyta</taxon>
        <taxon>Marchantiophyta</taxon>
        <taxon>Marchantiopsida</taxon>
        <taxon>Marchantiidae</taxon>
        <taxon>Marchantiales</taxon>
        <taxon>Ricciaceae</taxon>
        <taxon>Riccia</taxon>
    </lineage>
</organism>
<evidence type="ECO:0008006" key="10">
    <source>
        <dbReference type="Google" id="ProtNLM"/>
    </source>
</evidence>
<evidence type="ECO:0000313" key="9">
    <source>
        <dbReference type="Proteomes" id="UP001605036"/>
    </source>
</evidence>
<accession>A0ABD1YC34</accession>
<comment type="caution">
    <text evidence="8">The sequence shown here is derived from an EMBL/GenBank/DDBJ whole genome shotgun (WGS) entry which is preliminary data.</text>
</comment>
<keyword evidence="2 5" id="KW-0812">Transmembrane</keyword>
<evidence type="ECO:0000256" key="4">
    <source>
        <dbReference type="ARBA" id="ARBA00023136"/>
    </source>
</evidence>
<dbReference type="AlphaFoldDB" id="A0ABD1YC34"/>
<protein>
    <recommendedName>
        <fullName evidence="10">Nodulin-like domain-containing protein</fullName>
    </recommendedName>
</protein>
<evidence type="ECO:0000256" key="5">
    <source>
        <dbReference type="SAM" id="Phobius"/>
    </source>
</evidence>
<feature type="transmembrane region" description="Helical" evidence="5">
    <location>
        <begin position="446"/>
        <end position="466"/>
    </location>
</feature>
<dbReference type="EMBL" id="JBHFFA010000006">
    <property type="protein sequence ID" value="KAL2622999.1"/>
    <property type="molecule type" value="Genomic_DNA"/>
</dbReference>
<dbReference type="Proteomes" id="UP001605036">
    <property type="component" value="Unassembled WGS sequence"/>
</dbReference>
<gene>
    <name evidence="8" type="ORF">R1flu_003204</name>
</gene>
<dbReference type="PANTHER" id="PTHR21576">
    <property type="entry name" value="UNCHARACTERIZED NODULIN-LIKE PROTEIN"/>
    <property type="match status" value="1"/>
</dbReference>
<dbReference type="InterPro" id="IPR010658">
    <property type="entry name" value="Nodulin-like"/>
</dbReference>
<evidence type="ECO:0000259" key="6">
    <source>
        <dbReference type="Pfam" id="PF06813"/>
    </source>
</evidence>
<evidence type="ECO:0000256" key="3">
    <source>
        <dbReference type="ARBA" id="ARBA00022989"/>
    </source>
</evidence>
<dbReference type="PANTHER" id="PTHR21576:SF73">
    <property type="entry name" value="F1C9.29 PROTEIN-RELATED"/>
    <property type="match status" value="1"/>
</dbReference>
<dbReference type="Pfam" id="PF23262">
    <property type="entry name" value="NFD4_C"/>
    <property type="match status" value="1"/>
</dbReference>
<dbReference type="InterPro" id="IPR036259">
    <property type="entry name" value="MFS_trans_sf"/>
</dbReference>
<dbReference type="Gene3D" id="1.20.1250.20">
    <property type="entry name" value="MFS general substrate transporter like domains"/>
    <property type="match status" value="1"/>
</dbReference>
<dbReference type="SUPFAM" id="SSF103473">
    <property type="entry name" value="MFS general substrate transporter"/>
    <property type="match status" value="2"/>
</dbReference>
<evidence type="ECO:0000313" key="8">
    <source>
        <dbReference type="EMBL" id="KAL2622999.1"/>
    </source>
</evidence>
<feature type="transmembrane region" description="Helical" evidence="5">
    <location>
        <begin position="13"/>
        <end position="33"/>
    </location>
</feature>
<keyword evidence="4 5" id="KW-0472">Membrane</keyword>
<feature type="transmembrane region" description="Helical" evidence="5">
    <location>
        <begin position="239"/>
        <end position="263"/>
    </location>
</feature>
<keyword evidence="3 5" id="KW-1133">Transmembrane helix</keyword>
<feature type="transmembrane region" description="Helical" evidence="5">
    <location>
        <begin position="76"/>
        <end position="99"/>
    </location>
</feature>
<feature type="transmembrane region" description="Helical" evidence="5">
    <location>
        <begin position="563"/>
        <end position="583"/>
    </location>
</feature>
<sequence length="616" mass="67322">MGDFWQRLYQNKWLVLAFSIWLQSCSGVGYAFGSYSPIIKSVLGYDQRGISRLGVAKDIGDSVGLVAGYLCDLMPIWALILVGALVNLLGYGLIWLIIVKQLTTVPLWAMCIIILVATNGETFFNTGALVACVRNFPQNRGGIVGILKGFTGLSGAIFTQLYTSFYAPDQAKFIFLVATGPAMVAIFTVSIIRPLPQAVSIIKEDDKKFNFIYSICLVIAAYLMGVMIVHDFFKVNHTIQVAVAFGLLFLLFTPVILPFYAVLVGEPKKDQPDIESENGIKEPLLTVKTPSGREIKINPRPTYDSQSSQDYMVSDFSEMEDERARTDVSDGVRRELLVRMSSKLYKGLAEGAVKVKRKRGPRRGQDFTLSQALIKADFWLLFLATVCGAGSGITAVDNLGQMGESQGYQNAHIFVSLISIWSFLGRLGSGYASEIVARDYAAPRPILLACAQAMMAVGHFLFAMAWPGSLYISSLLVGFGYGCHWAIVPATASEIFGLKNFGALYNVLTTAIPTGSLIFSGLIAGPIYDAEAEKQRAGALGAYARGLVKDESPVCEGAVCFQLTFFIMTGVCIFGVLLNLILIKRTYRVYRSLYGKRADSVEPRPAIENASSSNFH</sequence>
<dbReference type="GO" id="GO:0016020">
    <property type="term" value="C:membrane"/>
    <property type="evidence" value="ECO:0007669"/>
    <property type="project" value="UniProtKB-SubCell"/>
</dbReference>
<dbReference type="Pfam" id="PF06813">
    <property type="entry name" value="Nodulin-like"/>
    <property type="match status" value="1"/>
</dbReference>
<dbReference type="CDD" id="cd17354">
    <property type="entry name" value="MFS_Mch1p_like"/>
    <property type="match status" value="1"/>
</dbReference>
<feature type="transmembrane region" description="Helical" evidence="5">
    <location>
        <begin position="145"/>
        <end position="167"/>
    </location>
</feature>
<comment type="subcellular location">
    <subcellularLocation>
        <location evidence="1">Membrane</location>
        <topology evidence="1">Multi-pass membrane protein</topology>
    </subcellularLocation>
</comment>
<feature type="transmembrane region" description="Helical" evidence="5">
    <location>
        <begin position="504"/>
        <end position="528"/>
    </location>
</feature>
<name>A0ABD1YC34_9MARC</name>
<feature type="transmembrane region" description="Helical" evidence="5">
    <location>
        <begin position="173"/>
        <end position="192"/>
    </location>
</feature>
<keyword evidence="9" id="KW-1185">Reference proteome</keyword>
<feature type="domain" description="NFD4 C-terminal" evidence="7">
    <location>
        <begin position="373"/>
        <end position="590"/>
    </location>
</feature>
<evidence type="ECO:0000259" key="7">
    <source>
        <dbReference type="Pfam" id="PF23262"/>
    </source>
</evidence>
<reference evidence="8 9" key="1">
    <citation type="submission" date="2024-09" db="EMBL/GenBank/DDBJ databases">
        <title>Chromosome-scale assembly of Riccia fluitans.</title>
        <authorList>
            <person name="Paukszto L."/>
            <person name="Sawicki J."/>
            <person name="Karawczyk K."/>
            <person name="Piernik-Szablinska J."/>
            <person name="Szczecinska M."/>
            <person name="Mazdziarz M."/>
        </authorList>
    </citation>
    <scope>NUCLEOTIDE SEQUENCE [LARGE SCALE GENOMIC DNA]</scope>
    <source>
        <strain evidence="8">Rf_01</strain>
        <tissue evidence="8">Aerial parts of the thallus</tissue>
    </source>
</reference>
<feature type="transmembrane region" description="Helical" evidence="5">
    <location>
        <begin position="378"/>
        <end position="396"/>
    </location>
</feature>
<feature type="transmembrane region" description="Helical" evidence="5">
    <location>
        <begin position="408"/>
        <end position="425"/>
    </location>
</feature>
<feature type="transmembrane region" description="Helical" evidence="5">
    <location>
        <begin position="472"/>
        <end position="492"/>
    </location>
</feature>